<comment type="caution">
    <text evidence="2">The sequence shown here is derived from an EMBL/GenBank/DDBJ whole genome shotgun (WGS) entry which is preliminary data.</text>
</comment>
<evidence type="ECO:0000313" key="3">
    <source>
        <dbReference type="Proteomes" id="UP000297229"/>
    </source>
</evidence>
<feature type="region of interest" description="Disordered" evidence="1">
    <location>
        <begin position="53"/>
        <end position="74"/>
    </location>
</feature>
<feature type="compositionally biased region" description="Basic and acidic residues" evidence="1">
    <location>
        <begin position="63"/>
        <end position="74"/>
    </location>
</feature>
<dbReference type="Proteomes" id="UP000297229">
    <property type="component" value="Unassembled WGS sequence"/>
</dbReference>
<evidence type="ECO:0000313" key="2">
    <source>
        <dbReference type="EMBL" id="TGO77003.1"/>
    </source>
</evidence>
<sequence>MGLLTCPMFASSALRIEGPMIVRVAKYMCPTHDFRGVYDRNLVKMVEERKTGGSWFDPPDMTPEPRKKELEKKKKVQRNDDIKLCVTM</sequence>
<dbReference type="AlphaFoldDB" id="A0A4Z1K6P3"/>
<dbReference type="EMBL" id="PQXM01000126">
    <property type="protein sequence ID" value="TGO77003.1"/>
    <property type="molecule type" value="Genomic_DNA"/>
</dbReference>
<organism evidence="2 3">
    <name type="scientific">Botrytis elliptica</name>
    <dbReference type="NCBI Taxonomy" id="278938"/>
    <lineage>
        <taxon>Eukaryota</taxon>
        <taxon>Fungi</taxon>
        <taxon>Dikarya</taxon>
        <taxon>Ascomycota</taxon>
        <taxon>Pezizomycotina</taxon>
        <taxon>Leotiomycetes</taxon>
        <taxon>Helotiales</taxon>
        <taxon>Sclerotiniaceae</taxon>
        <taxon>Botrytis</taxon>
    </lineage>
</organism>
<gene>
    <name evidence="2" type="ORF">BELL_0127g00080</name>
</gene>
<name>A0A4Z1K6P3_9HELO</name>
<protein>
    <submittedName>
        <fullName evidence="2">Uncharacterized protein</fullName>
    </submittedName>
</protein>
<proteinExistence type="predicted"/>
<reference evidence="2 3" key="1">
    <citation type="submission" date="2017-12" db="EMBL/GenBank/DDBJ databases">
        <title>Comparative genomics of Botrytis spp.</title>
        <authorList>
            <person name="Valero-Jimenez C.A."/>
            <person name="Tapia P."/>
            <person name="Veloso J."/>
            <person name="Silva-Moreno E."/>
            <person name="Staats M."/>
            <person name="Valdes J.H."/>
            <person name="Van Kan J.A.L."/>
        </authorList>
    </citation>
    <scope>NUCLEOTIDE SEQUENCE [LARGE SCALE GENOMIC DNA]</scope>
    <source>
        <strain evidence="2 3">Be9601</strain>
    </source>
</reference>
<keyword evidence="3" id="KW-1185">Reference proteome</keyword>
<accession>A0A4Z1K6P3</accession>
<evidence type="ECO:0000256" key="1">
    <source>
        <dbReference type="SAM" id="MobiDB-lite"/>
    </source>
</evidence>